<dbReference type="OrthoDB" id="1701788at2"/>
<dbReference type="EMBL" id="SKFG01000010">
    <property type="protein sequence ID" value="TCZ77074.1"/>
    <property type="molecule type" value="Genomic_DNA"/>
</dbReference>
<proteinExistence type="predicted"/>
<evidence type="ECO:0000313" key="2">
    <source>
        <dbReference type="EMBL" id="TCZ77074.1"/>
    </source>
</evidence>
<keyword evidence="3" id="KW-1185">Reference proteome</keyword>
<evidence type="ECO:0000313" key="3">
    <source>
        <dbReference type="Proteomes" id="UP000295418"/>
    </source>
</evidence>
<dbReference type="PROSITE" id="PS51257">
    <property type="entry name" value="PROKAR_LIPOPROTEIN"/>
    <property type="match status" value="1"/>
</dbReference>
<dbReference type="AlphaFoldDB" id="A0A4R4EB38"/>
<sequence>MKSTKIVALIMVVVMGLTLFTGCSSRKGNLNAMDMGDIERLPEEQKDAELDKTLAQMRKFRTNNFKVENGSMSSLSQRDDAIPGQTKNRPDFSDAKTEEFWALIHDYVENEAGVPKRKYGYDVSQCMDPRMNIIYDDDDKGVAAGYDNENIYLAEYETAEDGVYSYLVLVRESRESPWQIIHDGLSYKE</sequence>
<dbReference type="Proteomes" id="UP000295418">
    <property type="component" value="Unassembled WGS sequence"/>
</dbReference>
<keyword evidence="1" id="KW-0812">Transmembrane</keyword>
<name>A0A4R4EB38_9BACL</name>
<accession>A0A4R4EB38</accession>
<dbReference type="RefSeq" id="WP_132418174.1">
    <property type="nucleotide sequence ID" value="NZ_SKFG01000010.1"/>
</dbReference>
<keyword evidence="1" id="KW-0472">Membrane</keyword>
<reference evidence="2 3" key="1">
    <citation type="submission" date="2019-03" db="EMBL/GenBank/DDBJ databases">
        <authorList>
            <person name="Kim M.K.M."/>
        </authorList>
    </citation>
    <scope>NUCLEOTIDE SEQUENCE [LARGE SCALE GENOMIC DNA]</scope>
    <source>
        <strain evidence="2 3">18JY21-1</strain>
    </source>
</reference>
<organism evidence="2 3">
    <name type="scientific">Paenibacillus albiflavus</name>
    <dbReference type="NCBI Taxonomy" id="2545760"/>
    <lineage>
        <taxon>Bacteria</taxon>
        <taxon>Bacillati</taxon>
        <taxon>Bacillota</taxon>
        <taxon>Bacilli</taxon>
        <taxon>Bacillales</taxon>
        <taxon>Paenibacillaceae</taxon>
        <taxon>Paenibacillus</taxon>
    </lineage>
</organism>
<protein>
    <submittedName>
        <fullName evidence="2">Uncharacterized protein</fullName>
    </submittedName>
</protein>
<evidence type="ECO:0000256" key="1">
    <source>
        <dbReference type="SAM" id="Phobius"/>
    </source>
</evidence>
<feature type="transmembrane region" description="Helical" evidence="1">
    <location>
        <begin position="6"/>
        <end position="25"/>
    </location>
</feature>
<gene>
    <name evidence="2" type="ORF">E0485_11445</name>
</gene>
<keyword evidence="1" id="KW-1133">Transmembrane helix</keyword>
<comment type="caution">
    <text evidence="2">The sequence shown here is derived from an EMBL/GenBank/DDBJ whole genome shotgun (WGS) entry which is preliminary data.</text>
</comment>